<dbReference type="AlphaFoldDB" id="A0A8J8C9N8"/>
<dbReference type="PANTHER" id="PTHR15020">
    <property type="entry name" value="FLAVIN REDUCTASE-RELATED"/>
    <property type="match status" value="1"/>
</dbReference>
<dbReference type="Gene3D" id="3.40.50.720">
    <property type="entry name" value="NAD(P)-binding Rossmann-like Domain"/>
    <property type="match status" value="1"/>
</dbReference>
<sequence>MELAVFGATGDTGRELTAQAGNRGHDIRALTRSPASFSTGSAITIIQGNVLDPEAVSATVEGVDAVCCLLGRTQNNPDDIVSRGTAHIVTAMERHCVERLVVLTSMGLGGSMCTVPWYVRLANATVLADLMADKARQEEQVMQSELDWTIVRPGGLTDEPRTGEYVHGVDVDVNAGPIPRADVAEFLLWVLENEQYVHEAPSLTTERDIDIPFLWDQATGVVQRLAGR</sequence>
<dbReference type="Proteomes" id="UP000783863">
    <property type="component" value="Unassembled WGS sequence"/>
</dbReference>
<evidence type="ECO:0000313" key="3">
    <source>
        <dbReference type="Proteomes" id="UP000783863"/>
    </source>
</evidence>
<organism evidence="2 3">
    <name type="scientific">Haloarcula salinisoli</name>
    <dbReference type="NCBI Taxonomy" id="2487746"/>
    <lineage>
        <taxon>Archaea</taxon>
        <taxon>Methanobacteriati</taxon>
        <taxon>Methanobacteriota</taxon>
        <taxon>Stenosarchaea group</taxon>
        <taxon>Halobacteria</taxon>
        <taxon>Halobacteriales</taxon>
        <taxon>Haloarculaceae</taxon>
        <taxon>Haloarcula</taxon>
    </lineage>
</organism>
<proteinExistence type="predicted"/>
<dbReference type="InterPro" id="IPR036291">
    <property type="entry name" value="NAD(P)-bd_dom_sf"/>
</dbReference>
<keyword evidence="3" id="KW-1185">Reference proteome</keyword>
<dbReference type="Pfam" id="PF13460">
    <property type="entry name" value="NAD_binding_10"/>
    <property type="match status" value="1"/>
</dbReference>
<protein>
    <submittedName>
        <fullName evidence="2">SDR family oxidoreductase</fullName>
    </submittedName>
</protein>
<evidence type="ECO:0000259" key="1">
    <source>
        <dbReference type="Pfam" id="PF13460"/>
    </source>
</evidence>
<accession>A0A8J8C9N8</accession>
<dbReference type="CDD" id="cd05244">
    <property type="entry name" value="BVR-B_like_SDR_a"/>
    <property type="match status" value="1"/>
</dbReference>
<comment type="caution">
    <text evidence="2">The sequence shown here is derived from an EMBL/GenBank/DDBJ whole genome shotgun (WGS) entry which is preliminary data.</text>
</comment>
<dbReference type="SUPFAM" id="SSF51735">
    <property type="entry name" value="NAD(P)-binding Rossmann-fold domains"/>
    <property type="match status" value="1"/>
</dbReference>
<reference evidence="2" key="1">
    <citation type="submission" date="2021-06" db="EMBL/GenBank/DDBJ databases">
        <title>Halomicroarcula sp. F24A a new haloarchaeum isolated from saline soil.</title>
        <authorList>
            <person name="Duran-Viseras A."/>
            <person name="Sanchez-Porro C."/>
            <person name="Ventosa A."/>
        </authorList>
    </citation>
    <scope>NUCLEOTIDE SEQUENCE</scope>
    <source>
        <strain evidence="2">F24A</strain>
    </source>
</reference>
<dbReference type="RefSeq" id="WP_220589998.1">
    <property type="nucleotide sequence ID" value="NZ_RKLQ01000006.1"/>
</dbReference>
<dbReference type="EMBL" id="RKLQ01000006">
    <property type="protein sequence ID" value="MBX0305801.1"/>
    <property type="molecule type" value="Genomic_DNA"/>
</dbReference>
<evidence type="ECO:0000313" key="2">
    <source>
        <dbReference type="EMBL" id="MBX0305801.1"/>
    </source>
</evidence>
<feature type="domain" description="NAD(P)-binding" evidence="1">
    <location>
        <begin position="7"/>
        <end position="193"/>
    </location>
</feature>
<name>A0A8J8C9N8_9EURY</name>
<gene>
    <name evidence="2" type="ORF">EGD98_19340</name>
</gene>
<dbReference type="PANTHER" id="PTHR15020:SF50">
    <property type="entry name" value="UPF0659 PROTEIN YMR090W"/>
    <property type="match status" value="1"/>
</dbReference>
<dbReference type="InterPro" id="IPR016040">
    <property type="entry name" value="NAD(P)-bd_dom"/>
</dbReference>